<name>A0A2J6RKG7_HYAVF</name>
<evidence type="ECO:0000256" key="1">
    <source>
        <dbReference type="SAM" id="MobiDB-lite"/>
    </source>
</evidence>
<reference evidence="2 3" key="1">
    <citation type="submission" date="2016-04" db="EMBL/GenBank/DDBJ databases">
        <title>A degradative enzymes factory behind the ericoid mycorrhizal symbiosis.</title>
        <authorList>
            <consortium name="DOE Joint Genome Institute"/>
            <person name="Martino E."/>
            <person name="Morin E."/>
            <person name="Grelet G."/>
            <person name="Kuo A."/>
            <person name="Kohler A."/>
            <person name="Daghino S."/>
            <person name="Barry K."/>
            <person name="Choi C."/>
            <person name="Cichocki N."/>
            <person name="Clum A."/>
            <person name="Copeland A."/>
            <person name="Hainaut M."/>
            <person name="Haridas S."/>
            <person name="Labutti K."/>
            <person name="Lindquist E."/>
            <person name="Lipzen A."/>
            <person name="Khouja H.-R."/>
            <person name="Murat C."/>
            <person name="Ohm R."/>
            <person name="Olson A."/>
            <person name="Spatafora J."/>
            <person name="Veneault-Fourrey C."/>
            <person name="Henrissat B."/>
            <person name="Grigoriev I."/>
            <person name="Martin F."/>
            <person name="Perotto S."/>
        </authorList>
    </citation>
    <scope>NUCLEOTIDE SEQUENCE [LARGE SCALE GENOMIC DNA]</scope>
    <source>
        <strain evidence="2 3">F</strain>
    </source>
</reference>
<feature type="compositionally biased region" description="Basic residues" evidence="1">
    <location>
        <begin position="28"/>
        <end position="39"/>
    </location>
</feature>
<sequence length="195" mass="22260">MSAFNANLLDRTRTSSDRRSSTPGLRRSGSRSSRRTSHHKVVTVTMKSATNMGCANSIEKAPDDATPCLAKTRNPSHAIYIHPEGSELLVSARHASCSKLPPPWNSTHDRFIAYLATHAPLDRNGRVPYQEERRERWSNRDIAQLVMDRFPEIGRYYHIKVKMIENRLALLDRLDNEYFKMPYGAYAMEGWGRGI</sequence>
<proteinExistence type="predicted"/>
<keyword evidence="3" id="KW-1185">Reference proteome</keyword>
<feature type="region of interest" description="Disordered" evidence="1">
    <location>
        <begin position="1"/>
        <end position="39"/>
    </location>
</feature>
<protein>
    <submittedName>
        <fullName evidence="2">Uncharacterized protein</fullName>
    </submittedName>
</protein>
<dbReference type="OrthoDB" id="5383839at2759"/>
<dbReference type="AlphaFoldDB" id="A0A2J6RKG7"/>
<evidence type="ECO:0000313" key="2">
    <source>
        <dbReference type="EMBL" id="PMD39002.1"/>
    </source>
</evidence>
<accession>A0A2J6RKG7</accession>
<evidence type="ECO:0000313" key="3">
    <source>
        <dbReference type="Proteomes" id="UP000235786"/>
    </source>
</evidence>
<organism evidence="2 3">
    <name type="scientific">Hyaloscypha variabilis (strain UAMH 11265 / GT02V1 / F)</name>
    <name type="common">Meliniomyces variabilis</name>
    <dbReference type="NCBI Taxonomy" id="1149755"/>
    <lineage>
        <taxon>Eukaryota</taxon>
        <taxon>Fungi</taxon>
        <taxon>Dikarya</taxon>
        <taxon>Ascomycota</taxon>
        <taxon>Pezizomycotina</taxon>
        <taxon>Leotiomycetes</taxon>
        <taxon>Helotiales</taxon>
        <taxon>Hyaloscyphaceae</taxon>
        <taxon>Hyaloscypha</taxon>
        <taxon>Hyaloscypha variabilis</taxon>
    </lineage>
</organism>
<dbReference type="Proteomes" id="UP000235786">
    <property type="component" value="Unassembled WGS sequence"/>
</dbReference>
<feature type="compositionally biased region" description="Basic and acidic residues" evidence="1">
    <location>
        <begin position="10"/>
        <end position="20"/>
    </location>
</feature>
<gene>
    <name evidence="2" type="ORF">L207DRAFT_567336</name>
</gene>
<dbReference type="EMBL" id="KZ613947">
    <property type="protein sequence ID" value="PMD39002.1"/>
    <property type="molecule type" value="Genomic_DNA"/>
</dbReference>